<evidence type="ECO:0000313" key="3">
    <source>
        <dbReference type="Proteomes" id="UP000273405"/>
    </source>
</evidence>
<sequence length="348" mass="37800">MSPPSASCPRCGALRVEGPECPACGVIYLRAEARAAARQAGERQLAERNAVLHQAEDQRLALREALEAHAAPTFVPPLVEAMPERVSPDLTFDDSDAAEETFEAKLRVCVLPTALFIAWLAVRSPGFHALSRIFLTMPVHELGHAVSAWFCGFSATPSLWVTSVSDERSPFMVVLVAGLLGTLVHQGWKRRRWAWMAVGTVLLAVQAVGTLALDPEQARMMFTFGGDAGKMVLGAALMTTFYVPPDHYLRKHALRWGFVVIGAAAFMDGFELWWAARTDVDRIPFGLIEGVGLSDASRLVETYGWNVSRVIHRYVMVGVSCLVALGALYLGALWRVRDALRGGGAGAA</sequence>
<name>A0A3A8N6V0_9BACT</name>
<feature type="transmembrane region" description="Helical" evidence="1">
    <location>
        <begin position="256"/>
        <end position="276"/>
    </location>
</feature>
<organism evidence="2 3">
    <name type="scientific">Corallococcus sicarius</name>
    <dbReference type="NCBI Taxonomy" id="2316726"/>
    <lineage>
        <taxon>Bacteria</taxon>
        <taxon>Pseudomonadati</taxon>
        <taxon>Myxococcota</taxon>
        <taxon>Myxococcia</taxon>
        <taxon>Myxococcales</taxon>
        <taxon>Cystobacterineae</taxon>
        <taxon>Myxococcaceae</taxon>
        <taxon>Corallococcus</taxon>
    </lineage>
</organism>
<dbReference type="EMBL" id="RAWG01000316">
    <property type="protein sequence ID" value="RKH35722.1"/>
    <property type="molecule type" value="Genomic_DNA"/>
</dbReference>
<feature type="transmembrane region" description="Helical" evidence="1">
    <location>
        <begin position="142"/>
        <end position="162"/>
    </location>
</feature>
<keyword evidence="1" id="KW-0472">Membrane</keyword>
<evidence type="ECO:0000313" key="2">
    <source>
        <dbReference type="EMBL" id="RKH35722.1"/>
    </source>
</evidence>
<feature type="transmembrane region" description="Helical" evidence="1">
    <location>
        <begin position="169"/>
        <end position="188"/>
    </location>
</feature>
<gene>
    <name evidence="2" type="ORF">D7X12_33685</name>
</gene>
<keyword evidence="1" id="KW-0812">Transmembrane</keyword>
<feature type="transmembrane region" description="Helical" evidence="1">
    <location>
        <begin position="104"/>
        <end position="122"/>
    </location>
</feature>
<dbReference type="Proteomes" id="UP000273405">
    <property type="component" value="Unassembled WGS sequence"/>
</dbReference>
<comment type="caution">
    <text evidence="2">The sequence shown here is derived from an EMBL/GenBank/DDBJ whole genome shotgun (WGS) entry which is preliminary data.</text>
</comment>
<keyword evidence="3" id="KW-1185">Reference proteome</keyword>
<proteinExistence type="predicted"/>
<accession>A0A3A8N6V0</accession>
<dbReference type="RefSeq" id="WP_120629318.1">
    <property type="nucleotide sequence ID" value="NZ_RAWG01000316.1"/>
</dbReference>
<evidence type="ECO:0000256" key="1">
    <source>
        <dbReference type="SAM" id="Phobius"/>
    </source>
</evidence>
<feature type="transmembrane region" description="Helical" evidence="1">
    <location>
        <begin position="314"/>
        <end position="334"/>
    </location>
</feature>
<dbReference type="AlphaFoldDB" id="A0A3A8N6V0"/>
<dbReference type="OrthoDB" id="185917at2"/>
<reference evidence="3" key="1">
    <citation type="submission" date="2018-09" db="EMBL/GenBank/DDBJ databases">
        <authorList>
            <person name="Livingstone P.G."/>
            <person name="Whitworth D.E."/>
        </authorList>
    </citation>
    <scope>NUCLEOTIDE SEQUENCE [LARGE SCALE GENOMIC DNA]</scope>
    <source>
        <strain evidence="3">CA040B</strain>
    </source>
</reference>
<keyword evidence="1" id="KW-1133">Transmembrane helix</keyword>
<feature type="transmembrane region" description="Helical" evidence="1">
    <location>
        <begin position="194"/>
        <end position="213"/>
    </location>
</feature>
<protein>
    <submittedName>
        <fullName evidence="2">Uncharacterized protein</fullName>
    </submittedName>
</protein>